<proteinExistence type="predicted"/>
<comment type="caution">
    <text evidence="7">The sequence shown here is derived from an EMBL/GenBank/DDBJ whole genome shotgun (WGS) entry which is preliminary data.</text>
</comment>
<keyword evidence="8" id="KW-1185">Reference proteome</keyword>
<dbReference type="Pfam" id="PF01810">
    <property type="entry name" value="LysE"/>
    <property type="match status" value="1"/>
</dbReference>
<dbReference type="InterPro" id="IPR001123">
    <property type="entry name" value="LeuE-type"/>
</dbReference>
<dbReference type="PIRSF" id="PIRSF006324">
    <property type="entry name" value="LeuE"/>
    <property type="match status" value="1"/>
</dbReference>
<gene>
    <name evidence="7" type="ORF">ACFOUW_30550</name>
</gene>
<dbReference type="PANTHER" id="PTHR30086:SF20">
    <property type="entry name" value="ARGININE EXPORTER PROTEIN ARGO-RELATED"/>
    <property type="match status" value="1"/>
</dbReference>
<name>A0ABV7YN45_9ACTN</name>
<keyword evidence="4 6" id="KW-1133">Transmembrane helix</keyword>
<reference evidence="8" key="1">
    <citation type="journal article" date="2019" name="Int. J. Syst. Evol. Microbiol.">
        <title>The Global Catalogue of Microorganisms (GCM) 10K type strain sequencing project: providing services to taxonomists for standard genome sequencing and annotation.</title>
        <authorList>
            <consortium name="The Broad Institute Genomics Platform"/>
            <consortium name="The Broad Institute Genome Sequencing Center for Infectious Disease"/>
            <person name="Wu L."/>
            <person name="Ma J."/>
        </authorList>
    </citation>
    <scope>NUCLEOTIDE SEQUENCE [LARGE SCALE GENOMIC DNA]</scope>
    <source>
        <strain evidence="8">CGMCC 4.7241</strain>
    </source>
</reference>
<dbReference type="EMBL" id="JBHRZH010000036">
    <property type="protein sequence ID" value="MFC3765210.1"/>
    <property type="molecule type" value="Genomic_DNA"/>
</dbReference>
<dbReference type="RefSeq" id="WP_205119092.1">
    <property type="nucleotide sequence ID" value="NZ_JAFBCM010000001.1"/>
</dbReference>
<feature type="transmembrane region" description="Helical" evidence="6">
    <location>
        <begin position="71"/>
        <end position="89"/>
    </location>
</feature>
<evidence type="ECO:0000313" key="7">
    <source>
        <dbReference type="EMBL" id="MFC3765210.1"/>
    </source>
</evidence>
<evidence type="ECO:0000256" key="2">
    <source>
        <dbReference type="ARBA" id="ARBA00022475"/>
    </source>
</evidence>
<feature type="transmembrane region" description="Helical" evidence="6">
    <location>
        <begin position="146"/>
        <end position="168"/>
    </location>
</feature>
<sequence length="209" mass="21690">MIEVERLLAFVAAAAVLAAIPGPGMLYVAARTLSGGRRAGLLSTAGTAVGGLVHVVAAAAGLSALLATSSVAFSVVKYAGAAYLIYLGVRTLLRREADRELLAADQPANTRGAFRQGVLTEALNPKTALFFLAFVPQFLNTEAGSVWWQALLLGLISVTLNTLADVVAVALTSTVRAKMPRRGERPVRWPRFASGGALIALGGYAAVES</sequence>
<evidence type="ECO:0000256" key="4">
    <source>
        <dbReference type="ARBA" id="ARBA00022989"/>
    </source>
</evidence>
<evidence type="ECO:0000256" key="3">
    <source>
        <dbReference type="ARBA" id="ARBA00022692"/>
    </source>
</evidence>
<organism evidence="7 8">
    <name type="scientific">Tenggerimyces flavus</name>
    <dbReference type="NCBI Taxonomy" id="1708749"/>
    <lineage>
        <taxon>Bacteria</taxon>
        <taxon>Bacillati</taxon>
        <taxon>Actinomycetota</taxon>
        <taxon>Actinomycetes</taxon>
        <taxon>Propionibacteriales</taxon>
        <taxon>Nocardioidaceae</taxon>
        <taxon>Tenggerimyces</taxon>
    </lineage>
</organism>
<keyword evidence="3 6" id="KW-0812">Transmembrane</keyword>
<evidence type="ECO:0000256" key="5">
    <source>
        <dbReference type="ARBA" id="ARBA00023136"/>
    </source>
</evidence>
<evidence type="ECO:0000313" key="8">
    <source>
        <dbReference type="Proteomes" id="UP001595699"/>
    </source>
</evidence>
<evidence type="ECO:0000256" key="1">
    <source>
        <dbReference type="ARBA" id="ARBA00004651"/>
    </source>
</evidence>
<evidence type="ECO:0000256" key="6">
    <source>
        <dbReference type="SAM" id="Phobius"/>
    </source>
</evidence>
<dbReference type="Proteomes" id="UP001595699">
    <property type="component" value="Unassembled WGS sequence"/>
</dbReference>
<feature type="transmembrane region" description="Helical" evidence="6">
    <location>
        <begin position="6"/>
        <end position="29"/>
    </location>
</feature>
<feature type="transmembrane region" description="Helical" evidence="6">
    <location>
        <begin position="41"/>
        <end position="65"/>
    </location>
</feature>
<protein>
    <submittedName>
        <fullName evidence="7">LysE family translocator</fullName>
    </submittedName>
</protein>
<keyword evidence="2" id="KW-1003">Cell membrane</keyword>
<dbReference type="PANTHER" id="PTHR30086">
    <property type="entry name" value="ARGININE EXPORTER PROTEIN ARGO"/>
    <property type="match status" value="1"/>
</dbReference>
<accession>A0ABV7YN45</accession>
<comment type="subcellular location">
    <subcellularLocation>
        <location evidence="1">Cell membrane</location>
        <topology evidence="1">Multi-pass membrane protein</topology>
    </subcellularLocation>
</comment>
<keyword evidence="5 6" id="KW-0472">Membrane</keyword>